<dbReference type="Gene3D" id="2.30.30.380">
    <property type="entry name" value="Zn-finger domain of Sec23/24"/>
    <property type="match status" value="1"/>
</dbReference>
<dbReference type="Proteomes" id="UP000815325">
    <property type="component" value="Unassembled WGS sequence"/>
</dbReference>
<reference evidence="2" key="1">
    <citation type="submission" date="2017-08" db="EMBL/GenBank/DDBJ databases">
        <authorList>
            <person name="Polle J.E."/>
            <person name="Barry K."/>
            <person name="Cushman J."/>
            <person name="Schmutz J."/>
            <person name="Tran D."/>
            <person name="Hathwaick L.T."/>
            <person name="Yim W.C."/>
            <person name="Jenkins J."/>
            <person name="Mckie-Krisberg Z.M."/>
            <person name="Prochnik S."/>
            <person name="Lindquist E."/>
            <person name="Dockter R.B."/>
            <person name="Adam C."/>
            <person name="Molina H."/>
            <person name="Bunkerborg J."/>
            <person name="Jin E."/>
            <person name="Buchheim M."/>
            <person name="Magnuson J."/>
        </authorList>
    </citation>
    <scope>NUCLEOTIDE SEQUENCE</scope>
    <source>
        <strain evidence="2">CCAP 19/18</strain>
    </source>
</reference>
<gene>
    <name evidence="2" type="ORF">DUNSADRAFT_4432</name>
</gene>
<proteinExistence type="predicted"/>
<evidence type="ECO:0000313" key="2">
    <source>
        <dbReference type="EMBL" id="KAF5826164.1"/>
    </source>
</evidence>
<name>A0ABQ7FUT1_DUNSA</name>
<feature type="compositionally biased region" description="Low complexity" evidence="1">
    <location>
        <begin position="28"/>
        <end position="50"/>
    </location>
</feature>
<dbReference type="EMBL" id="MU071253">
    <property type="protein sequence ID" value="KAF5826164.1"/>
    <property type="molecule type" value="Genomic_DNA"/>
</dbReference>
<feature type="non-terminal residue" evidence="2">
    <location>
        <position position="1"/>
    </location>
</feature>
<sequence>CTLVNAPEVSACEMCGATREGVIPALDAFPSLPSSSGASSSTRAAQSSTADGQSPASSAKGGKQKGKGGTKITIRLGAT</sequence>
<protein>
    <recommendedName>
        <fullName evidence="4">RanBP2-type domain-containing protein</fullName>
    </recommendedName>
</protein>
<comment type="caution">
    <text evidence="2">The sequence shown here is derived from an EMBL/GenBank/DDBJ whole genome shotgun (WGS) entry which is preliminary data.</text>
</comment>
<organism evidence="2 3">
    <name type="scientific">Dunaliella salina</name>
    <name type="common">Green alga</name>
    <name type="synonym">Protococcus salinus</name>
    <dbReference type="NCBI Taxonomy" id="3046"/>
    <lineage>
        <taxon>Eukaryota</taxon>
        <taxon>Viridiplantae</taxon>
        <taxon>Chlorophyta</taxon>
        <taxon>core chlorophytes</taxon>
        <taxon>Chlorophyceae</taxon>
        <taxon>CS clade</taxon>
        <taxon>Chlamydomonadales</taxon>
        <taxon>Dunaliellaceae</taxon>
        <taxon>Dunaliella</taxon>
    </lineage>
</organism>
<keyword evidence="3" id="KW-1185">Reference proteome</keyword>
<evidence type="ECO:0000313" key="3">
    <source>
        <dbReference type="Proteomes" id="UP000815325"/>
    </source>
</evidence>
<accession>A0ABQ7FUT1</accession>
<evidence type="ECO:0008006" key="4">
    <source>
        <dbReference type="Google" id="ProtNLM"/>
    </source>
</evidence>
<feature type="region of interest" description="Disordered" evidence="1">
    <location>
        <begin position="27"/>
        <end position="79"/>
    </location>
</feature>
<evidence type="ECO:0000256" key="1">
    <source>
        <dbReference type="SAM" id="MobiDB-lite"/>
    </source>
</evidence>